<keyword evidence="10 12" id="KW-1133">Transmembrane helix</keyword>
<comment type="catalytic activity">
    <reaction evidence="1">
        <text>S-ubiquitinyl-[E2 ubiquitin-conjugating enzyme]-L-cysteine + [acceptor protein]-L-lysine = [E2 ubiquitin-conjugating enzyme]-L-cysteine + N(6)-ubiquitinyl-[acceptor protein]-L-lysine.</text>
        <dbReference type="EC" id="2.3.2.27"/>
    </reaction>
</comment>
<keyword evidence="5 12" id="KW-0812">Transmembrane</keyword>
<dbReference type="Pfam" id="PF12483">
    <property type="entry name" value="GIDE"/>
    <property type="match status" value="1"/>
</dbReference>
<proteinExistence type="predicted"/>
<evidence type="ECO:0000256" key="1">
    <source>
        <dbReference type="ARBA" id="ARBA00000900"/>
    </source>
</evidence>
<evidence type="ECO:0000259" key="13">
    <source>
        <dbReference type="PROSITE" id="PS50222"/>
    </source>
</evidence>
<dbReference type="EC" id="2.3.2.27" evidence="3"/>
<dbReference type="Proteomes" id="UP000629025">
    <property type="component" value="Unassembled WGS sequence"/>
</dbReference>
<dbReference type="PROSITE" id="PS50222">
    <property type="entry name" value="EF_HAND_2"/>
    <property type="match status" value="1"/>
</dbReference>
<feature type="transmembrane region" description="Helical" evidence="12">
    <location>
        <begin position="285"/>
        <end position="304"/>
    </location>
</feature>
<evidence type="ECO:0000256" key="10">
    <source>
        <dbReference type="ARBA" id="ARBA00022989"/>
    </source>
</evidence>
<keyword evidence="4" id="KW-0808">Transferase</keyword>
<evidence type="ECO:0000256" key="4">
    <source>
        <dbReference type="ARBA" id="ARBA00022679"/>
    </source>
</evidence>
<name>A0ABQ1K6V1_9GAMM</name>
<keyword evidence="7" id="KW-0863">Zinc-finger</keyword>
<evidence type="ECO:0000256" key="9">
    <source>
        <dbReference type="ARBA" id="ARBA00022833"/>
    </source>
</evidence>
<gene>
    <name evidence="14" type="ORF">GCM10011352_10150</name>
</gene>
<comment type="subcellular location">
    <subcellularLocation>
        <location evidence="2">Membrane</location>
        <topology evidence="2">Multi-pass membrane protein</topology>
    </subcellularLocation>
</comment>
<evidence type="ECO:0000256" key="6">
    <source>
        <dbReference type="ARBA" id="ARBA00022723"/>
    </source>
</evidence>
<evidence type="ECO:0000256" key="5">
    <source>
        <dbReference type="ARBA" id="ARBA00022692"/>
    </source>
</evidence>
<comment type="caution">
    <text evidence="14">The sequence shown here is derived from an EMBL/GenBank/DDBJ whole genome shotgun (WGS) entry which is preliminary data.</text>
</comment>
<dbReference type="RefSeq" id="WP_188746038.1">
    <property type="nucleotide sequence ID" value="NZ_BMIJ01000002.1"/>
</dbReference>
<dbReference type="PROSITE" id="PS00018">
    <property type="entry name" value="EF_HAND_1"/>
    <property type="match status" value="1"/>
</dbReference>
<sequence>MLLDLDISSNERLFSLIGCIIGFTVCIFLAFRRFTRYRLVADTPTALIRSAPQGYVELIGQVIAGEDGLLRSPLSGSPCVWYHARVERYVRNANRKGGRWKQVYRDTSSSWFQIDDGTGVCLINPAGAETDTQYKKVWYGHTEVPIGRVDSSSFHHYAASIVGGSGRYRYTEQLILEQERVYALGCFRSLGGGRERLDLKAASRDLLREWKSDQAALISRFDNDGDGKIDSEEWTRAQHAAVQQAKARQHELDALPTVDVLQNPEQQGQPFLLSTLDEEGLLTRFRWYLAGYMACALLAFWLGLEVLLTATA</sequence>
<evidence type="ECO:0000313" key="14">
    <source>
        <dbReference type="EMBL" id="GGB86222.1"/>
    </source>
</evidence>
<evidence type="ECO:0000256" key="12">
    <source>
        <dbReference type="SAM" id="Phobius"/>
    </source>
</evidence>
<protein>
    <recommendedName>
        <fullName evidence="3">RING-type E3 ubiquitin transferase</fullName>
        <ecNumber evidence="3">2.3.2.27</ecNumber>
    </recommendedName>
</protein>
<dbReference type="InterPro" id="IPR002048">
    <property type="entry name" value="EF_hand_dom"/>
</dbReference>
<evidence type="ECO:0000256" key="7">
    <source>
        <dbReference type="ARBA" id="ARBA00022771"/>
    </source>
</evidence>
<keyword evidence="9" id="KW-0862">Zinc</keyword>
<feature type="domain" description="EF-hand" evidence="13">
    <location>
        <begin position="209"/>
        <end position="244"/>
    </location>
</feature>
<evidence type="ECO:0000313" key="15">
    <source>
        <dbReference type="Proteomes" id="UP000629025"/>
    </source>
</evidence>
<accession>A0ABQ1K6V1</accession>
<reference evidence="15" key="1">
    <citation type="journal article" date="2019" name="Int. J. Syst. Evol. Microbiol.">
        <title>The Global Catalogue of Microorganisms (GCM) 10K type strain sequencing project: providing services to taxonomists for standard genome sequencing and annotation.</title>
        <authorList>
            <consortium name="The Broad Institute Genomics Platform"/>
            <consortium name="The Broad Institute Genome Sequencing Center for Infectious Disease"/>
            <person name="Wu L."/>
            <person name="Ma J."/>
        </authorList>
    </citation>
    <scope>NUCLEOTIDE SEQUENCE [LARGE SCALE GENOMIC DNA]</scope>
    <source>
        <strain evidence="15">CGMCC 1.15341</strain>
    </source>
</reference>
<keyword evidence="11 12" id="KW-0472">Membrane</keyword>
<keyword evidence="15" id="KW-1185">Reference proteome</keyword>
<evidence type="ECO:0000256" key="3">
    <source>
        <dbReference type="ARBA" id="ARBA00012483"/>
    </source>
</evidence>
<keyword evidence="6" id="KW-0479">Metal-binding</keyword>
<evidence type="ECO:0000256" key="11">
    <source>
        <dbReference type="ARBA" id="ARBA00023136"/>
    </source>
</evidence>
<dbReference type="InterPro" id="IPR018247">
    <property type="entry name" value="EF_Hand_1_Ca_BS"/>
</dbReference>
<organism evidence="14 15">
    <name type="scientific">Marinobacterium zhoushanense</name>
    <dbReference type="NCBI Taxonomy" id="1679163"/>
    <lineage>
        <taxon>Bacteria</taxon>
        <taxon>Pseudomonadati</taxon>
        <taxon>Pseudomonadota</taxon>
        <taxon>Gammaproteobacteria</taxon>
        <taxon>Oceanospirillales</taxon>
        <taxon>Oceanospirillaceae</taxon>
        <taxon>Marinobacterium</taxon>
    </lineage>
</organism>
<dbReference type="InterPro" id="IPR022170">
    <property type="entry name" value="MUL1-like"/>
</dbReference>
<feature type="transmembrane region" description="Helical" evidence="12">
    <location>
        <begin position="12"/>
        <end position="31"/>
    </location>
</feature>
<evidence type="ECO:0000256" key="2">
    <source>
        <dbReference type="ARBA" id="ARBA00004141"/>
    </source>
</evidence>
<evidence type="ECO:0000256" key="8">
    <source>
        <dbReference type="ARBA" id="ARBA00022786"/>
    </source>
</evidence>
<dbReference type="EMBL" id="BMIJ01000002">
    <property type="protein sequence ID" value="GGB86222.1"/>
    <property type="molecule type" value="Genomic_DNA"/>
</dbReference>
<keyword evidence="8" id="KW-0833">Ubl conjugation pathway</keyword>